<proteinExistence type="predicted"/>
<evidence type="ECO:0000256" key="1">
    <source>
        <dbReference type="SAM" id="MobiDB-lite"/>
    </source>
</evidence>
<accession>A0A6G1HGE7</accession>
<protein>
    <submittedName>
        <fullName evidence="2">Uncharacterized protein</fullName>
    </submittedName>
</protein>
<gene>
    <name evidence="2" type="ORF">K402DRAFT_415988</name>
</gene>
<feature type="compositionally biased region" description="Polar residues" evidence="1">
    <location>
        <begin position="152"/>
        <end position="162"/>
    </location>
</feature>
<feature type="region of interest" description="Disordered" evidence="1">
    <location>
        <begin position="152"/>
        <end position="171"/>
    </location>
</feature>
<evidence type="ECO:0000313" key="2">
    <source>
        <dbReference type="EMBL" id="KAF1992311.1"/>
    </source>
</evidence>
<sequence>MEQTRAATFTKEEPVQALGLWYQRHHSELSRQASEELRALMPVAGASNDITPSTSLPSPTRANVTAANAMKSDPTLNSQYNSTVADMFSRPSVILITRRLGQMTLESLERSDGSAHVSGALQQTNSVVSSPPNPFFLGLRRADVEMDGRGLSDTTLDSNAFPSNEEEMGDAAPEAPITPLIAATASFLPAESFSPSSSSNNSILFRWMQRFLGSLDRVALAWEITQRRFY</sequence>
<dbReference type="AlphaFoldDB" id="A0A6G1HGE7"/>
<dbReference type="EMBL" id="ML977137">
    <property type="protein sequence ID" value="KAF1992311.1"/>
    <property type="molecule type" value="Genomic_DNA"/>
</dbReference>
<evidence type="ECO:0000313" key="3">
    <source>
        <dbReference type="Proteomes" id="UP000800041"/>
    </source>
</evidence>
<keyword evidence="3" id="KW-1185">Reference proteome</keyword>
<name>A0A6G1HGE7_9PEZI</name>
<organism evidence="2 3">
    <name type="scientific">Aulographum hederae CBS 113979</name>
    <dbReference type="NCBI Taxonomy" id="1176131"/>
    <lineage>
        <taxon>Eukaryota</taxon>
        <taxon>Fungi</taxon>
        <taxon>Dikarya</taxon>
        <taxon>Ascomycota</taxon>
        <taxon>Pezizomycotina</taxon>
        <taxon>Dothideomycetes</taxon>
        <taxon>Pleosporomycetidae</taxon>
        <taxon>Aulographales</taxon>
        <taxon>Aulographaceae</taxon>
    </lineage>
</organism>
<reference evidence="2" key="1">
    <citation type="journal article" date="2020" name="Stud. Mycol.">
        <title>101 Dothideomycetes genomes: a test case for predicting lifestyles and emergence of pathogens.</title>
        <authorList>
            <person name="Haridas S."/>
            <person name="Albert R."/>
            <person name="Binder M."/>
            <person name="Bloem J."/>
            <person name="Labutti K."/>
            <person name="Salamov A."/>
            <person name="Andreopoulos B."/>
            <person name="Baker S."/>
            <person name="Barry K."/>
            <person name="Bills G."/>
            <person name="Bluhm B."/>
            <person name="Cannon C."/>
            <person name="Castanera R."/>
            <person name="Culley D."/>
            <person name="Daum C."/>
            <person name="Ezra D."/>
            <person name="Gonzalez J."/>
            <person name="Henrissat B."/>
            <person name="Kuo A."/>
            <person name="Liang C."/>
            <person name="Lipzen A."/>
            <person name="Lutzoni F."/>
            <person name="Magnuson J."/>
            <person name="Mondo S."/>
            <person name="Nolan M."/>
            <person name="Ohm R."/>
            <person name="Pangilinan J."/>
            <person name="Park H.-J."/>
            <person name="Ramirez L."/>
            <person name="Alfaro M."/>
            <person name="Sun H."/>
            <person name="Tritt A."/>
            <person name="Yoshinaga Y."/>
            <person name="Zwiers L.-H."/>
            <person name="Turgeon B."/>
            <person name="Goodwin S."/>
            <person name="Spatafora J."/>
            <person name="Crous P."/>
            <person name="Grigoriev I."/>
        </authorList>
    </citation>
    <scope>NUCLEOTIDE SEQUENCE</scope>
    <source>
        <strain evidence="2">CBS 113979</strain>
    </source>
</reference>
<dbReference type="Proteomes" id="UP000800041">
    <property type="component" value="Unassembled WGS sequence"/>
</dbReference>